<dbReference type="Proteomes" id="UP000092460">
    <property type="component" value="Unassembled WGS sequence"/>
</dbReference>
<feature type="compositionally biased region" description="Basic and acidic residues" evidence="1">
    <location>
        <begin position="228"/>
        <end position="243"/>
    </location>
</feature>
<evidence type="ECO:0000256" key="1">
    <source>
        <dbReference type="SAM" id="MobiDB-lite"/>
    </source>
</evidence>
<keyword evidence="4" id="KW-1185">Reference proteome</keyword>
<dbReference type="EnsemblMetazoa" id="GPPI000887-RA">
    <property type="protein sequence ID" value="GPPI000887-PA"/>
    <property type="gene ID" value="GPPI000887"/>
</dbReference>
<dbReference type="PROSITE" id="PS00141">
    <property type="entry name" value="ASP_PROTEASE"/>
    <property type="match status" value="1"/>
</dbReference>
<dbReference type="EMBL" id="JXJN01031278">
    <property type="status" value="NOT_ANNOTATED_CDS"/>
    <property type="molecule type" value="Genomic_DNA"/>
</dbReference>
<reference evidence="3" key="2">
    <citation type="submission" date="2020-05" db="UniProtKB">
        <authorList>
            <consortium name="EnsemblMetazoa"/>
        </authorList>
    </citation>
    <scope>IDENTIFICATION</scope>
    <source>
        <strain evidence="3">IAEA</strain>
    </source>
</reference>
<feature type="chain" id="PRO_5008403959" description="Peptidase A2 domain-containing protein" evidence="2">
    <location>
        <begin position="19"/>
        <end position="374"/>
    </location>
</feature>
<organism evidence="3 4">
    <name type="scientific">Glossina palpalis gambiensis</name>
    <dbReference type="NCBI Taxonomy" id="67801"/>
    <lineage>
        <taxon>Eukaryota</taxon>
        <taxon>Metazoa</taxon>
        <taxon>Ecdysozoa</taxon>
        <taxon>Arthropoda</taxon>
        <taxon>Hexapoda</taxon>
        <taxon>Insecta</taxon>
        <taxon>Pterygota</taxon>
        <taxon>Neoptera</taxon>
        <taxon>Endopterygota</taxon>
        <taxon>Diptera</taxon>
        <taxon>Brachycera</taxon>
        <taxon>Muscomorpha</taxon>
        <taxon>Hippoboscoidea</taxon>
        <taxon>Glossinidae</taxon>
        <taxon>Glossina</taxon>
    </lineage>
</organism>
<evidence type="ECO:0008006" key="5">
    <source>
        <dbReference type="Google" id="ProtNLM"/>
    </source>
</evidence>
<dbReference type="InterPro" id="IPR021109">
    <property type="entry name" value="Peptidase_aspartic_dom_sf"/>
</dbReference>
<dbReference type="SUPFAM" id="SSF50630">
    <property type="entry name" value="Acid proteases"/>
    <property type="match status" value="1"/>
</dbReference>
<dbReference type="InterPro" id="IPR001969">
    <property type="entry name" value="Aspartic_peptidase_AS"/>
</dbReference>
<dbReference type="GO" id="GO:0004190">
    <property type="term" value="F:aspartic-type endopeptidase activity"/>
    <property type="evidence" value="ECO:0007669"/>
    <property type="project" value="InterPro"/>
</dbReference>
<dbReference type="Gene3D" id="2.40.70.10">
    <property type="entry name" value="Acid Proteases"/>
    <property type="match status" value="1"/>
</dbReference>
<feature type="region of interest" description="Disordered" evidence="1">
    <location>
        <begin position="222"/>
        <end position="256"/>
    </location>
</feature>
<proteinExistence type="predicted"/>
<dbReference type="GO" id="GO:0006508">
    <property type="term" value="P:proteolysis"/>
    <property type="evidence" value="ECO:0007669"/>
    <property type="project" value="InterPro"/>
</dbReference>
<feature type="region of interest" description="Disordered" evidence="1">
    <location>
        <begin position="125"/>
        <end position="152"/>
    </location>
</feature>
<feature type="signal peptide" evidence="2">
    <location>
        <begin position="1"/>
        <end position="18"/>
    </location>
</feature>
<keyword evidence="2" id="KW-0732">Signal</keyword>
<evidence type="ECO:0000313" key="4">
    <source>
        <dbReference type="Proteomes" id="UP000092460"/>
    </source>
</evidence>
<feature type="region of interest" description="Disordered" evidence="1">
    <location>
        <begin position="332"/>
        <end position="374"/>
    </location>
</feature>
<name>A0A1B0ALK6_9MUSC</name>
<evidence type="ECO:0000313" key="3">
    <source>
        <dbReference type="EnsemblMetazoa" id="GPPI000887-PA"/>
    </source>
</evidence>
<accession>A0A1B0ALK6</accession>
<protein>
    <recommendedName>
        <fullName evidence="5">Peptidase A2 domain-containing protein</fullName>
    </recommendedName>
</protein>
<dbReference type="AlphaFoldDB" id="A0A1B0ALK6"/>
<reference evidence="4" key="1">
    <citation type="submission" date="2015-01" db="EMBL/GenBank/DDBJ databases">
        <authorList>
            <person name="Aksoy S."/>
            <person name="Warren W."/>
            <person name="Wilson R.K."/>
        </authorList>
    </citation>
    <scope>NUCLEOTIDE SEQUENCE [LARGE SCALE GENOMIC DNA]</scope>
    <source>
        <strain evidence="4">IAEA</strain>
    </source>
</reference>
<evidence type="ECO:0000256" key="2">
    <source>
        <dbReference type="SAM" id="SignalP"/>
    </source>
</evidence>
<dbReference type="VEuPathDB" id="VectorBase:GPPI000887"/>
<feature type="compositionally biased region" description="Polar residues" evidence="1">
    <location>
        <begin position="245"/>
        <end position="254"/>
    </location>
</feature>
<dbReference type="CDD" id="cd00303">
    <property type="entry name" value="retropepsin_like"/>
    <property type="match status" value="1"/>
</dbReference>
<dbReference type="Pfam" id="PF13975">
    <property type="entry name" value="gag-asp_proteas"/>
    <property type="match status" value="1"/>
</dbReference>
<sequence length="374" mass="40607">MEMTGSSLVASLTIGGLATTGVVDTGATRSIIREDFIGFIPHITHSQTKSYSIRMVDGPSQDSKRSITVEVRIGVMSFNLELLVVRRSVDHFTLGVDFLAKTVAVLTVPGNSVNTPTATAAAKVTRASAVPESSPTPDPMAISPSKQTQTNALGRTTEVRTVRTMPLTTGNIAAKAATTRSDFPRPKYVTQERVRHATAKPARAFEELQSFTTGGGTIITITASRKTNKNEKDKKSKAGKDNDNSPTHNSNNSGLCLHHCPRQGQFNKLASPSPNNFYGTSTNMEQWTDASKQTHVLHNQPDKWLPLHEGDPIPNRLQHRSTEIVSSMCSLDTSHHPQQTNDQQHVQPRHFTTPTADNSSAACAASTRHIPKSR</sequence>
<feature type="compositionally biased region" description="Polar residues" evidence="1">
    <location>
        <begin position="332"/>
        <end position="361"/>
    </location>
</feature>